<keyword evidence="1" id="KW-0805">Transcription regulation</keyword>
<evidence type="ECO:0000313" key="4">
    <source>
        <dbReference type="EMBL" id="KAJ6958118.1"/>
    </source>
</evidence>
<dbReference type="GO" id="GO:0006355">
    <property type="term" value="P:regulation of DNA-templated transcription"/>
    <property type="evidence" value="ECO:0007669"/>
    <property type="project" value="InterPro"/>
</dbReference>
<evidence type="ECO:0000256" key="2">
    <source>
        <dbReference type="ARBA" id="ARBA00023163"/>
    </source>
</evidence>
<gene>
    <name evidence="4" type="ORF">NC653_039926</name>
</gene>
<dbReference type="PANTHER" id="PTHR33124:SF39">
    <property type="entry name" value="TRANSCRIPTION FACTOR UPBEAT1"/>
    <property type="match status" value="1"/>
</dbReference>
<dbReference type="EMBL" id="JAQIZT010000018">
    <property type="protein sequence ID" value="KAJ6958118.1"/>
    <property type="molecule type" value="Genomic_DNA"/>
</dbReference>
<keyword evidence="5" id="KW-1185">Reference proteome</keyword>
<reference evidence="4 5" key="1">
    <citation type="journal article" date="2023" name="Mol. Ecol. Resour.">
        <title>Chromosome-level genome assembly of a triploid poplar Populus alba 'Berolinensis'.</title>
        <authorList>
            <person name="Chen S."/>
            <person name="Yu Y."/>
            <person name="Wang X."/>
            <person name="Wang S."/>
            <person name="Zhang T."/>
            <person name="Zhou Y."/>
            <person name="He R."/>
            <person name="Meng N."/>
            <person name="Wang Y."/>
            <person name="Liu W."/>
            <person name="Liu Z."/>
            <person name="Liu J."/>
            <person name="Guo Q."/>
            <person name="Huang H."/>
            <person name="Sederoff R.R."/>
            <person name="Wang G."/>
            <person name="Qu G."/>
            <person name="Chen S."/>
        </authorList>
    </citation>
    <scope>NUCLEOTIDE SEQUENCE [LARGE SCALE GENOMIC DNA]</scope>
    <source>
        <strain evidence="4">SC-2020</strain>
    </source>
</reference>
<protein>
    <submittedName>
        <fullName evidence="4">Uncharacterized protein</fullName>
    </submittedName>
</protein>
<accession>A0AAD6LCG1</accession>
<keyword evidence="2" id="KW-0804">Transcription</keyword>
<sequence>MLLHISSLPPYLALSLSKKTPSLGRPLSLRHKMRKRSCKWRKMKRPKLSSTRNNPRTARVSMRKKLHQLHRIIPGCEVMENMETLFQMTANHIFALQLKVSFLQSLCVFYDV</sequence>
<evidence type="ECO:0000256" key="1">
    <source>
        <dbReference type="ARBA" id="ARBA00023015"/>
    </source>
</evidence>
<evidence type="ECO:0000313" key="5">
    <source>
        <dbReference type="Proteomes" id="UP001164929"/>
    </source>
</evidence>
<organism evidence="4 5">
    <name type="scientific">Populus alba x Populus x berolinensis</name>
    <dbReference type="NCBI Taxonomy" id="444605"/>
    <lineage>
        <taxon>Eukaryota</taxon>
        <taxon>Viridiplantae</taxon>
        <taxon>Streptophyta</taxon>
        <taxon>Embryophyta</taxon>
        <taxon>Tracheophyta</taxon>
        <taxon>Spermatophyta</taxon>
        <taxon>Magnoliopsida</taxon>
        <taxon>eudicotyledons</taxon>
        <taxon>Gunneridae</taxon>
        <taxon>Pentapetalae</taxon>
        <taxon>rosids</taxon>
        <taxon>fabids</taxon>
        <taxon>Malpighiales</taxon>
        <taxon>Salicaceae</taxon>
        <taxon>Saliceae</taxon>
        <taxon>Populus</taxon>
    </lineage>
</organism>
<name>A0AAD6LCG1_9ROSI</name>
<dbReference type="AlphaFoldDB" id="A0AAD6LCG1"/>
<dbReference type="PANTHER" id="PTHR33124">
    <property type="entry name" value="TRANSCRIPTION FACTOR IBH1-LIKE 1"/>
    <property type="match status" value="1"/>
</dbReference>
<comment type="caution">
    <text evidence="4">The sequence shown here is derived from an EMBL/GenBank/DDBJ whole genome shotgun (WGS) entry which is preliminary data.</text>
</comment>
<evidence type="ECO:0000256" key="3">
    <source>
        <dbReference type="SAM" id="MobiDB-lite"/>
    </source>
</evidence>
<proteinExistence type="predicted"/>
<feature type="region of interest" description="Disordered" evidence="3">
    <location>
        <begin position="40"/>
        <end position="59"/>
    </location>
</feature>
<dbReference type="InterPro" id="IPR044660">
    <property type="entry name" value="IBH1-like"/>
</dbReference>
<dbReference type="Proteomes" id="UP001164929">
    <property type="component" value="Chromosome 18"/>
</dbReference>